<gene>
    <name evidence="3" type="primary">LOC104596508</name>
</gene>
<feature type="transmembrane region" description="Helical" evidence="1">
    <location>
        <begin position="266"/>
        <end position="294"/>
    </location>
</feature>
<dbReference type="GO" id="GO:0016020">
    <property type="term" value="C:membrane"/>
    <property type="evidence" value="ECO:0000318"/>
    <property type="project" value="GO_Central"/>
</dbReference>
<sequence>MGSGMPAVSPSSSSALSADIADITISKLRERHQVELENLTLTTQPFKTSKLFVLATAQYLKKPILYILTRGGWPFLLGSLVVATGFLLITFDGPHEKHAQEFLHYFQFGLWWVALGVASSIGLGSGLHTFVLYLGPHIALFTIKAMRCGRVDLKYAPYDTIQLNREPSWLEKDCSEYGPPVFTSSHGSRVPLGSILPQVQLEAILWGIGTALGELPPYFISRAASMSGSKLDAVEELETLPSEDDSIISSHLKQIKRWLLSHSQHLNFLTILVLASVPNPLFDLAGIMCGQFGIPVWKFFLATLTGKAIIKTHIQTVFVISVCNNQLLEWIENELIWVLGHVPGLSFILPSIVAKLHSVKEKYITPPPPVHSTVKVKKWNLSFASIWNTVVWFMLLNFFVKIVTATAQKFCKKQQEKELAALTDQLSKSRHLNGESGRVSN</sequence>
<dbReference type="KEGG" id="nnu:104596508"/>
<dbReference type="AlphaFoldDB" id="A0A1U7ZRB8"/>
<organism evidence="2 3">
    <name type="scientific">Nelumbo nucifera</name>
    <name type="common">Sacred lotus</name>
    <dbReference type="NCBI Taxonomy" id="4432"/>
    <lineage>
        <taxon>Eukaryota</taxon>
        <taxon>Viridiplantae</taxon>
        <taxon>Streptophyta</taxon>
        <taxon>Embryophyta</taxon>
        <taxon>Tracheophyta</taxon>
        <taxon>Spermatophyta</taxon>
        <taxon>Magnoliopsida</taxon>
        <taxon>Proteales</taxon>
        <taxon>Nelumbonaceae</taxon>
        <taxon>Nelumbo</taxon>
    </lineage>
</organism>
<feature type="transmembrane region" description="Helical" evidence="1">
    <location>
        <begin position="379"/>
        <end position="400"/>
    </location>
</feature>
<protein>
    <submittedName>
        <fullName evidence="3">Vacuole membrane protein KMS1-like</fullName>
    </submittedName>
</protein>
<dbReference type="OMA" id="EEPYDKR"/>
<evidence type="ECO:0000313" key="2">
    <source>
        <dbReference type="Proteomes" id="UP000189703"/>
    </source>
</evidence>
<evidence type="ECO:0000256" key="1">
    <source>
        <dbReference type="SAM" id="Phobius"/>
    </source>
</evidence>
<feature type="transmembrane region" description="Helical" evidence="1">
    <location>
        <begin position="335"/>
        <end position="358"/>
    </location>
</feature>
<proteinExistence type="predicted"/>
<dbReference type="RefSeq" id="XP_010256001.1">
    <property type="nucleotide sequence ID" value="XM_010257699.2"/>
</dbReference>
<evidence type="ECO:0000313" key="3">
    <source>
        <dbReference type="RefSeq" id="XP_010256001.1"/>
    </source>
</evidence>
<accession>A0A1U7ZRB8</accession>
<dbReference type="InParanoid" id="A0A1U7ZRB8"/>
<dbReference type="OrthoDB" id="2016540at2759"/>
<dbReference type="GO" id="GO:0012505">
    <property type="term" value="C:endomembrane system"/>
    <property type="evidence" value="ECO:0000318"/>
    <property type="project" value="GO_Central"/>
</dbReference>
<feature type="transmembrane region" description="Helical" evidence="1">
    <location>
        <begin position="71"/>
        <end position="91"/>
    </location>
</feature>
<reference evidence="3" key="1">
    <citation type="submission" date="2025-08" db="UniProtKB">
        <authorList>
            <consortium name="RefSeq"/>
        </authorList>
    </citation>
    <scope>IDENTIFICATION</scope>
</reference>
<keyword evidence="2" id="KW-1185">Reference proteome</keyword>
<dbReference type="GeneID" id="104596508"/>
<dbReference type="eggNOG" id="KOG1109">
    <property type="taxonomic scope" value="Eukaryota"/>
</dbReference>
<name>A0A1U7ZRB8_NELNU</name>
<dbReference type="FunCoup" id="A0A1U7ZRB8">
    <property type="interactions" value="2616"/>
</dbReference>
<feature type="transmembrane region" description="Helical" evidence="1">
    <location>
        <begin position="111"/>
        <end position="134"/>
    </location>
</feature>
<keyword evidence="1" id="KW-0812">Transmembrane</keyword>
<dbReference type="GO" id="GO:0005783">
    <property type="term" value="C:endoplasmic reticulum"/>
    <property type="evidence" value="ECO:0000318"/>
    <property type="project" value="GO_Central"/>
</dbReference>
<dbReference type="Proteomes" id="UP000189703">
    <property type="component" value="Unplaced"/>
</dbReference>
<dbReference type="STRING" id="4432.A0A1U7ZRB8"/>
<keyword evidence="1" id="KW-0472">Membrane</keyword>
<keyword evidence="1" id="KW-1133">Transmembrane helix</keyword>